<organism evidence="6 7">
    <name type="scientific">Glycomyces paridis</name>
    <dbReference type="NCBI Taxonomy" id="2126555"/>
    <lineage>
        <taxon>Bacteria</taxon>
        <taxon>Bacillati</taxon>
        <taxon>Actinomycetota</taxon>
        <taxon>Actinomycetes</taxon>
        <taxon>Glycomycetales</taxon>
        <taxon>Glycomycetaceae</taxon>
        <taxon>Glycomyces</taxon>
    </lineage>
</organism>
<sequence>MMPAGCDDPGPAGERFGAGHMVDGGEGENPLEFVWSPVVMSWDLSPNDRTRMSAPVHLDPTRPVAERVEALLALMTDEQKLACLNGIPETVLADGTVLPELSNQFNEVLHGSGHHADATLFPQAIGLGATWDTDLMEAIGDVVSHETRARDTGVYAGFGPVADIRSNPLAGRFEEGFGEDPLHAAAMTTAYAWGLRGRHPDYVRVFPQMKHFLGYNHEYHRHRTSASMGVRALHEYQAVPYRKPVESGAVLGAMTSYNLVNGVPSIISPILDTLRTEWAAGGRFFFLPDGWDGVNLNTSKGAAWDTWEQPDADVPYPAALAAEDGLDLDAKETGVYASALMLHAGVSHFHDGSDLPFVPDAAEAVRRGLFGLTMDDVDRAVRDWLDFLVRTGLLDGDACEYNLIEADPHPQERPESIALALQAAREQLVLLKNEDAALPFPDTARIAVLGPLADLNLRDYYSPLVPDERRITPLQALRERLGEANLLHHSGNDTIAWQARRSGEAAPGAYVTVGEDGRLAARSETLGDTEAFEAFDWAHEQHMFRHKATGKFVMANLLHYEEGPASFANQAGASGDGGPVLLAGEEAMEDANAWFTHQNLHYRREGNAVELFGVNHVPSVPDGPFHPRLADDGSLPLTKGPAEAVLTETVVEDGPAAAAAVAAEADWAVVFVGNHPLVNARECFDRPGLDLAPRQADLVREVAAAKPGRTVVVVVSAYPLAIGAIANDPNVAAILYTSHAGQAAGTAIAEALVGDYAPAGRLTSTWLADTSSLPKPGRNHTAYRVDEVDMLEYDVIAAGLTYRYSAATPVYEFGHGLTYTSFAYGNPDFPAEVDADAPFAIEVDVTNTGERTSDEVVLVFAGHMDNGYGPGLRPQLAGFTRAKDIAPGETRRVAVAVDPRDLFVWDPARGERIVESGTYDFWVGEGPGGFETSIRVNGADLGVLDLAEARNVWEVATLNKGVTYWEISKRNTLARRGGYHSTGSRRAGDHVGLNNVDLDGATAIELRAATTTAPWADLADRVVEVRTGTPNGPVIAEIAVPVTDGVQDFTTVRAELDRAAGLKRLYLVFRCGGVYLDTIRLER</sequence>
<dbReference type="Gene3D" id="2.60.120.380">
    <property type="match status" value="1"/>
</dbReference>
<dbReference type="InterPro" id="IPR008999">
    <property type="entry name" value="Actin-crosslinking"/>
</dbReference>
<dbReference type="SMART" id="SM01217">
    <property type="entry name" value="Fn3_like"/>
    <property type="match status" value="1"/>
</dbReference>
<dbReference type="InterPro" id="IPR013783">
    <property type="entry name" value="Ig-like_fold"/>
</dbReference>
<dbReference type="InterPro" id="IPR001764">
    <property type="entry name" value="Glyco_hydro_3_N"/>
</dbReference>
<dbReference type="InterPro" id="IPR005084">
    <property type="entry name" value="CBM6"/>
</dbReference>
<name>A0A4S8PPR6_9ACTN</name>
<comment type="similarity">
    <text evidence="1">Belongs to the glycosyl hydrolase 3 family.</text>
</comment>
<dbReference type="PRINTS" id="PR00133">
    <property type="entry name" value="GLHYDRLASE3"/>
</dbReference>
<evidence type="ECO:0000313" key="7">
    <source>
        <dbReference type="Proteomes" id="UP000305792"/>
    </source>
</evidence>
<dbReference type="InterPro" id="IPR036962">
    <property type="entry name" value="Glyco_hydro_3_N_sf"/>
</dbReference>
<dbReference type="SMART" id="SM00606">
    <property type="entry name" value="CBD_IV"/>
    <property type="match status" value="1"/>
</dbReference>
<dbReference type="SUPFAM" id="SSF49785">
    <property type="entry name" value="Galactose-binding domain-like"/>
    <property type="match status" value="1"/>
</dbReference>
<dbReference type="PROSITE" id="PS51175">
    <property type="entry name" value="CBM6"/>
    <property type="match status" value="1"/>
</dbReference>
<dbReference type="Pfam" id="PF14310">
    <property type="entry name" value="Fn3-like"/>
    <property type="match status" value="1"/>
</dbReference>
<proteinExistence type="inferred from homology"/>
<dbReference type="SUPFAM" id="SSF50405">
    <property type="entry name" value="Actin-crosslinking proteins"/>
    <property type="match status" value="1"/>
</dbReference>
<keyword evidence="3" id="KW-0378">Hydrolase</keyword>
<evidence type="ECO:0000259" key="5">
    <source>
        <dbReference type="PROSITE" id="PS51175"/>
    </source>
</evidence>
<feature type="domain" description="CBM6" evidence="5">
    <location>
        <begin position="942"/>
        <end position="1082"/>
    </location>
</feature>
<dbReference type="InterPro" id="IPR002772">
    <property type="entry name" value="Glyco_hydro_3_C"/>
</dbReference>
<dbReference type="Gene3D" id="3.40.50.1700">
    <property type="entry name" value="Glycoside hydrolase family 3 C-terminal domain"/>
    <property type="match status" value="1"/>
</dbReference>
<dbReference type="GO" id="GO:0031222">
    <property type="term" value="P:arabinan catabolic process"/>
    <property type="evidence" value="ECO:0007669"/>
    <property type="project" value="TreeGrafter"/>
</dbReference>
<dbReference type="GO" id="GO:0045493">
    <property type="term" value="P:xylan catabolic process"/>
    <property type="evidence" value="ECO:0007669"/>
    <property type="project" value="InterPro"/>
</dbReference>
<dbReference type="CDD" id="cd04084">
    <property type="entry name" value="CBM6_xylanase-like"/>
    <property type="match status" value="1"/>
</dbReference>
<dbReference type="Proteomes" id="UP000305792">
    <property type="component" value="Unassembled WGS sequence"/>
</dbReference>
<dbReference type="GO" id="GO:0009044">
    <property type="term" value="F:xylan 1,4-beta-xylosidase activity"/>
    <property type="evidence" value="ECO:0007669"/>
    <property type="project" value="InterPro"/>
</dbReference>
<dbReference type="GO" id="GO:0046556">
    <property type="term" value="F:alpha-L-arabinofuranosidase activity"/>
    <property type="evidence" value="ECO:0007669"/>
    <property type="project" value="TreeGrafter"/>
</dbReference>
<dbReference type="EMBL" id="STGX01000004">
    <property type="protein sequence ID" value="THV30274.1"/>
    <property type="molecule type" value="Genomic_DNA"/>
</dbReference>
<evidence type="ECO:0000256" key="1">
    <source>
        <dbReference type="ARBA" id="ARBA00005336"/>
    </source>
</evidence>
<evidence type="ECO:0000256" key="4">
    <source>
        <dbReference type="SAM" id="MobiDB-lite"/>
    </source>
</evidence>
<dbReference type="PANTHER" id="PTHR42721:SF3">
    <property type="entry name" value="BETA-D-XYLOSIDASE 5-RELATED"/>
    <property type="match status" value="1"/>
</dbReference>
<dbReference type="SUPFAM" id="SSF51445">
    <property type="entry name" value="(Trans)glycosidases"/>
    <property type="match status" value="1"/>
</dbReference>
<feature type="region of interest" description="Disordered" evidence="4">
    <location>
        <begin position="1"/>
        <end position="23"/>
    </location>
</feature>
<evidence type="ECO:0000256" key="3">
    <source>
        <dbReference type="ARBA" id="ARBA00022801"/>
    </source>
</evidence>
<dbReference type="InterPro" id="IPR006584">
    <property type="entry name" value="Cellulose-bd_IV"/>
</dbReference>
<keyword evidence="2" id="KW-0732">Signal</keyword>
<accession>A0A4S8PPR6</accession>
<protein>
    <submittedName>
        <fullName evidence="6">Carbohydrate-binding protein</fullName>
    </submittedName>
</protein>
<dbReference type="InterPro" id="IPR017853">
    <property type="entry name" value="GH"/>
</dbReference>
<dbReference type="InterPro" id="IPR036881">
    <property type="entry name" value="Glyco_hydro_3_C_sf"/>
</dbReference>
<dbReference type="InterPro" id="IPR044993">
    <property type="entry name" value="BXL"/>
</dbReference>
<dbReference type="Pfam" id="PF01915">
    <property type="entry name" value="Glyco_hydro_3_C"/>
    <property type="match status" value="1"/>
</dbReference>
<dbReference type="Gene3D" id="3.20.20.300">
    <property type="entry name" value="Glycoside hydrolase, family 3, N-terminal domain"/>
    <property type="match status" value="1"/>
</dbReference>
<dbReference type="PANTHER" id="PTHR42721">
    <property type="entry name" value="SUGAR HYDROLASE-RELATED"/>
    <property type="match status" value="1"/>
</dbReference>
<dbReference type="Gene3D" id="2.60.120.260">
    <property type="entry name" value="Galactose-binding domain-like"/>
    <property type="match status" value="1"/>
</dbReference>
<dbReference type="Gene3D" id="2.60.40.10">
    <property type="entry name" value="Immunoglobulins"/>
    <property type="match status" value="1"/>
</dbReference>
<dbReference type="InterPro" id="IPR026891">
    <property type="entry name" value="Fn3-like"/>
</dbReference>
<comment type="caution">
    <text evidence="6">The sequence shown here is derived from an EMBL/GenBank/DDBJ whole genome shotgun (WGS) entry which is preliminary data.</text>
</comment>
<dbReference type="GO" id="GO:0030246">
    <property type="term" value="F:carbohydrate binding"/>
    <property type="evidence" value="ECO:0007669"/>
    <property type="project" value="InterPro"/>
</dbReference>
<evidence type="ECO:0000256" key="2">
    <source>
        <dbReference type="ARBA" id="ARBA00022729"/>
    </source>
</evidence>
<evidence type="ECO:0000313" key="6">
    <source>
        <dbReference type="EMBL" id="THV30274.1"/>
    </source>
</evidence>
<keyword evidence="7" id="KW-1185">Reference proteome</keyword>
<dbReference type="InterPro" id="IPR008979">
    <property type="entry name" value="Galactose-bd-like_sf"/>
</dbReference>
<dbReference type="AlphaFoldDB" id="A0A4S8PPR6"/>
<reference evidence="6 7" key="1">
    <citation type="journal article" date="2018" name="Int. J. Syst. Evol. Microbiol.">
        <title>Glycomyces paridis sp. nov., isolated from the medicinal plant Paris polyphylla.</title>
        <authorList>
            <person name="Fang X.M."/>
            <person name="Bai J.L."/>
            <person name="Su J."/>
            <person name="Zhao L.L."/>
            <person name="Liu H.Y."/>
            <person name="Ma B.P."/>
            <person name="Zhang Y.Q."/>
            <person name="Yu L.Y."/>
        </authorList>
    </citation>
    <scope>NUCLEOTIDE SEQUENCE [LARGE SCALE GENOMIC DNA]</scope>
    <source>
        <strain evidence="6 7">CPCC 204357</strain>
    </source>
</reference>
<dbReference type="Pfam" id="PF00933">
    <property type="entry name" value="Glyco_hydro_3"/>
    <property type="match status" value="1"/>
</dbReference>
<gene>
    <name evidence="6" type="ORF">E9998_07880</name>
</gene>
<dbReference type="Pfam" id="PF03422">
    <property type="entry name" value="CBM_6"/>
    <property type="match status" value="1"/>
</dbReference>
<dbReference type="SUPFAM" id="SSF52279">
    <property type="entry name" value="Beta-D-glucan exohydrolase, C-terminal domain"/>
    <property type="match status" value="1"/>
</dbReference>